<evidence type="ECO:0000256" key="2">
    <source>
        <dbReference type="ARBA" id="ARBA00022676"/>
    </source>
</evidence>
<dbReference type="Pfam" id="PF00535">
    <property type="entry name" value="Glycos_transf_2"/>
    <property type="match status" value="1"/>
</dbReference>
<reference evidence="6" key="2">
    <citation type="submission" date="2016-03" db="EMBL/GenBank/DDBJ databases">
        <authorList>
            <person name="Ploux O."/>
        </authorList>
    </citation>
    <scope>NUCLEOTIDE SEQUENCE</scope>
    <source>
        <strain evidence="6">NBRC 105008</strain>
    </source>
</reference>
<reference evidence="5 10" key="4">
    <citation type="submission" date="2019-07" db="EMBL/GenBank/DDBJ databases">
        <title>Whole genome shotgun sequence of Flavobacterium glycines NBRC 105008.</title>
        <authorList>
            <person name="Hosoyama A."/>
            <person name="Uohara A."/>
            <person name="Ohji S."/>
            <person name="Ichikawa N."/>
        </authorList>
    </citation>
    <scope>NUCLEOTIDE SEQUENCE [LARGE SCALE GENOMIC DNA]</scope>
    <source>
        <strain evidence="5 10">NBRC 105008</strain>
    </source>
</reference>
<dbReference type="AlphaFoldDB" id="A0A1B9DHB4"/>
<dbReference type="OrthoDB" id="9771846at2"/>
<comment type="similarity">
    <text evidence="1">Belongs to the glycosyltransferase 2 family.</text>
</comment>
<dbReference type="Proteomes" id="UP000093226">
    <property type="component" value="Unassembled WGS sequence"/>
</dbReference>
<dbReference type="CDD" id="cd04186">
    <property type="entry name" value="GT_2_like_c"/>
    <property type="match status" value="1"/>
</dbReference>
<comment type="caution">
    <text evidence="6">The sequence shown here is derived from an EMBL/GenBank/DDBJ whole genome shotgun (WGS) entry which is preliminary data.</text>
</comment>
<evidence type="ECO:0000256" key="3">
    <source>
        <dbReference type="ARBA" id="ARBA00022679"/>
    </source>
</evidence>
<dbReference type="RefSeq" id="WP_066329278.1">
    <property type="nucleotide sequence ID" value="NZ_BJVF01000012.1"/>
</dbReference>
<dbReference type="EMBL" id="LVEO01000026">
    <property type="protein sequence ID" value="OCB69060.1"/>
    <property type="molecule type" value="Genomic_DNA"/>
</dbReference>
<dbReference type="Gene3D" id="3.90.550.10">
    <property type="entry name" value="Spore Coat Polysaccharide Biosynthesis Protein SpsA, Chain A"/>
    <property type="match status" value="1"/>
</dbReference>
<keyword evidence="3" id="KW-0808">Transferase</keyword>
<evidence type="ECO:0000313" key="8">
    <source>
        <dbReference type="Proteomes" id="UP000093226"/>
    </source>
</evidence>
<feature type="domain" description="Glycosyltransferase 2-like" evidence="4">
    <location>
        <begin position="5"/>
        <end position="133"/>
    </location>
</feature>
<organism evidence="6 8">
    <name type="scientific">Flavobacterium glycines</name>
    <dbReference type="NCBI Taxonomy" id="551990"/>
    <lineage>
        <taxon>Bacteria</taxon>
        <taxon>Pseudomonadati</taxon>
        <taxon>Bacteroidota</taxon>
        <taxon>Flavobacteriia</taxon>
        <taxon>Flavobacteriales</taxon>
        <taxon>Flavobacteriaceae</taxon>
        <taxon>Flavobacterium</taxon>
    </lineage>
</organism>
<evidence type="ECO:0000259" key="4">
    <source>
        <dbReference type="Pfam" id="PF00535"/>
    </source>
</evidence>
<dbReference type="PANTHER" id="PTHR43179">
    <property type="entry name" value="RHAMNOSYLTRANSFERASE WBBL"/>
    <property type="match status" value="1"/>
</dbReference>
<dbReference type="STRING" id="551990.SAMN05192550_2259"/>
<evidence type="ECO:0000313" key="9">
    <source>
        <dbReference type="Proteomes" id="UP000182367"/>
    </source>
</evidence>
<proteinExistence type="inferred from homology"/>
<keyword evidence="9" id="KW-1185">Reference proteome</keyword>
<keyword evidence="2" id="KW-0328">Glycosyltransferase</keyword>
<dbReference type="PANTHER" id="PTHR43179:SF12">
    <property type="entry name" value="GALACTOFURANOSYLTRANSFERASE GLFT2"/>
    <property type="match status" value="1"/>
</dbReference>
<dbReference type="InterPro" id="IPR001173">
    <property type="entry name" value="Glyco_trans_2-like"/>
</dbReference>
<evidence type="ECO:0000313" key="10">
    <source>
        <dbReference type="Proteomes" id="UP000321579"/>
    </source>
</evidence>
<evidence type="ECO:0000313" key="7">
    <source>
        <dbReference type="EMBL" id="SDJ53130.1"/>
    </source>
</evidence>
<protein>
    <submittedName>
        <fullName evidence="7">Glycosyltransferase, GT2 family</fullName>
    </submittedName>
</protein>
<dbReference type="EMBL" id="BJVF01000012">
    <property type="protein sequence ID" value="GEL12390.1"/>
    <property type="molecule type" value="Genomic_DNA"/>
</dbReference>
<name>A0A1B9DHB4_9FLAO</name>
<gene>
    <name evidence="6" type="ORF">FBGL_13570</name>
    <name evidence="5" type="ORF">FGL01_31290</name>
    <name evidence="7" type="ORF">SAMN05192550_2259</name>
</gene>
<dbReference type="Proteomes" id="UP000321579">
    <property type="component" value="Unassembled WGS sequence"/>
</dbReference>
<evidence type="ECO:0000313" key="5">
    <source>
        <dbReference type="EMBL" id="GEL12390.1"/>
    </source>
</evidence>
<reference evidence="7 9" key="3">
    <citation type="submission" date="2016-10" db="EMBL/GenBank/DDBJ databases">
        <authorList>
            <person name="Varghese N."/>
            <person name="Submissions S."/>
        </authorList>
    </citation>
    <scope>NUCLEOTIDE SEQUENCE [LARGE SCALE GENOMIC DNA]</scope>
    <source>
        <strain evidence="7 9">Gm-149</strain>
    </source>
</reference>
<evidence type="ECO:0000313" key="6">
    <source>
        <dbReference type="EMBL" id="OCB69060.1"/>
    </source>
</evidence>
<reference evidence="8" key="1">
    <citation type="submission" date="2016-03" db="EMBL/GenBank/DDBJ databases">
        <title>Draft genome sequence of Paenibacillus glacialis DSM 22343.</title>
        <authorList>
            <person name="Shin S.-K."/>
            <person name="Yi H."/>
        </authorList>
    </citation>
    <scope>NUCLEOTIDE SEQUENCE [LARGE SCALE GENOMIC DNA]</scope>
    <source>
        <strain evidence="8">NBRC 105008</strain>
    </source>
</reference>
<dbReference type="GO" id="GO:0016757">
    <property type="term" value="F:glycosyltransferase activity"/>
    <property type="evidence" value="ECO:0007669"/>
    <property type="project" value="UniProtKB-KW"/>
</dbReference>
<sequence length="305" mass="35268">MKVFVIIVTYNGIKWIEQCLNSVLNNSFTVDVIVIDNGSTDGTPEFIELNFNQVILLKQNENIGFGGANNIGIKKAYKEGADYVFLLNQDAWVEPDTIVKLIKAQQNEPHFGIISPMHLNGSGDVLDYNFSNYIMPSKCENLYSDIYLNKIKNSIYQVDFVNAAAWLISKKCIETVGGFSSSFFHYGEDDNYTHRVKFHNFKIGILPSTRLFHDREQRKTNVYFQNSDAIYKREIILKASNPFSEFSFFSEYKKRFKNLFKAFCKFQFKEVKQINKQIRILSDLNKKAIVKARNESKLTKPSFLD</sequence>
<dbReference type="InterPro" id="IPR029044">
    <property type="entry name" value="Nucleotide-diphossugar_trans"/>
</dbReference>
<accession>A0A1B9DHB4</accession>
<evidence type="ECO:0000256" key="1">
    <source>
        <dbReference type="ARBA" id="ARBA00006739"/>
    </source>
</evidence>
<dbReference type="SUPFAM" id="SSF53448">
    <property type="entry name" value="Nucleotide-diphospho-sugar transferases"/>
    <property type="match status" value="1"/>
</dbReference>
<dbReference type="Proteomes" id="UP000182367">
    <property type="component" value="Unassembled WGS sequence"/>
</dbReference>
<dbReference type="EMBL" id="FNEO01000004">
    <property type="protein sequence ID" value="SDJ53130.1"/>
    <property type="molecule type" value="Genomic_DNA"/>
</dbReference>